<evidence type="ECO:0000313" key="2">
    <source>
        <dbReference type="EMBL" id="MDH1181115.1"/>
    </source>
</evidence>
<reference evidence="1 3" key="1">
    <citation type="submission" date="2020-04" db="EMBL/GenBank/DDBJ databases">
        <authorList>
            <person name="De Canck E."/>
        </authorList>
    </citation>
    <scope>NUCLEOTIDE SEQUENCE [LARGE SCALE GENOMIC DNA]</scope>
    <source>
        <strain evidence="1 3">LMG 3415</strain>
    </source>
</reference>
<proteinExistence type="predicted"/>
<sequence>MMKQFIVWTLAALIFVAAYAVYLVYSDAKADCAKQQVVSTTLCATVGS</sequence>
<dbReference type="RefSeq" id="WP_180098131.1">
    <property type="nucleotide sequence ID" value="NZ_CADIKR010000001.1"/>
</dbReference>
<dbReference type="EMBL" id="CADIKR010000001">
    <property type="protein sequence ID" value="CAB3840873.1"/>
    <property type="molecule type" value="Genomic_DNA"/>
</dbReference>
<evidence type="ECO:0000313" key="4">
    <source>
        <dbReference type="Proteomes" id="UP001158644"/>
    </source>
</evidence>
<comment type="caution">
    <text evidence="2">The sequence shown here is derived from an EMBL/GenBank/DDBJ whole genome shotgun (WGS) entry which is preliminary data.</text>
</comment>
<gene>
    <name evidence="1" type="ORF">LMG3415_01439</name>
    <name evidence="2" type="ORF">N5C72_23805</name>
</gene>
<name>A0ABD4Z0C3_9BURK</name>
<dbReference type="Proteomes" id="UP000507140">
    <property type="component" value="Unassembled WGS sequence"/>
</dbReference>
<keyword evidence="3" id="KW-1185">Reference proteome</keyword>
<protein>
    <submittedName>
        <fullName evidence="2">Uncharacterized protein</fullName>
    </submittedName>
</protein>
<evidence type="ECO:0000313" key="3">
    <source>
        <dbReference type="Proteomes" id="UP000507140"/>
    </source>
</evidence>
<reference evidence="2 4" key="2">
    <citation type="submission" date="2022-09" db="EMBL/GenBank/DDBJ databases">
        <title>Intensive care unit water sources are persistently colonized with multi-drug resistant bacteria and are the site of extensive horizontal gene transfer of antibiotic resistance genes.</title>
        <authorList>
            <person name="Diorio-Toth L."/>
        </authorList>
    </citation>
    <scope>NUCLEOTIDE SEQUENCE [LARGE SCALE GENOMIC DNA]</scope>
    <source>
        <strain evidence="2 4">GD03967</strain>
    </source>
</reference>
<dbReference type="EMBL" id="JAOBZK010000046">
    <property type="protein sequence ID" value="MDH1181115.1"/>
    <property type="molecule type" value="Genomic_DNA"/>
</dbReference>
<organism evidence="2 4">
    <name type="scientific">Achromobacter mucicolens</name>
    <dbReference type="NCBI Taxonomy" id="1389922"/>
    <lineage>
        <taxon>Bacteria</taxon>
        <taxon>Pseudomonadati</taxon>
        <taxon>Pseudomonadota</taxon>
        <taxon>Betaproteobacteria</taxon>
        <taxon>Burkholderiales</taxon>
        <taxon>Alcaligenaceae</taxon>
        <taxon>Achromobacter</taxon>
    </lineage>
</organism>
<dbReference type="AlphaFoldDB" id="A0ABD4Z0C3"/>
<accession>A0ABD4Z0C3</accession>
<evidence type="ECO:0000313" key="1">
    <source>
        <dbReference type="EMBL" id="CAB3840873.1"/>
    </source>
</evidence>
<dbReference type="Proteomes" id="UP001158644">
    <property type="component" value="Unassembled WGS sequence"/>
</dbReference>